<dbReference type="InterPro" id="IPR036259">
    <property type="entry name" value="MFS_trans_sf"/>
</dbReference>
<feature type="transmembrane region" description="Helical" evidence="6">
    <location>
        <begin position="514"/>
        <end position="537"/>
    </location>
</feature>
<dbReference type="Pfam" id="PF07690">
    <property type="entry name" value="MFS_1"/>
    <property type="match status" value="2"/>
</dbReference>
<accession>A0A1S8X213</accession>
<feature type="transmembrane region" description="Helical" evidence="6">
    <location>
        <begin position="481"/>
        <end position="502"/>
    </location>
</feature>
<dbReference type="PANTHER" id="PTHR43385:SF1">
    <property type="entry name" value="RIBOFLAVIN TRANSPORTER RIBJ"/>
    <property type="match status" value="1"/>
</dbReference>
<keyword evidence="3 6" id="KW-0812">Transmembrane</keyword>
<keyword evidence="9" id="KW-1185">Reference proteome</keyword>
<evidence type="ECO:0000256" key="1">
    <source>
        <dbReference type="ARBA" id="ARBA00004141"/>
    </source>
</evidence>
<dbReference type="AlphaFoldDB" id="A0A1S8X213"/>
<feature type="transmembrane region" description="Helical" evidence="6">
    <location>
        <begin position="544"/>
        <end position="564"/>
    </location>
</feature>
<gene>
    <name evidence="8" type="ORF">X801_03366</name>
</gene>
<feature type="transmembrane region" description="Helical" evidence="6">
    <location>
        <begin position="420"/>
        <end position="439"/>
    </location>
</feature>
<dbReference type="EMBL" id="KV892467">
    <property type="protein sequence ID" value="OON20748.1"/>
    <property type="molecule type" value="Genomic_DNA"/>
</dbReference>
<name>A0A1S8X213_OPIVI</name>
<dbReference type="PROSITE" id="PS50850">
    <property type="entry name" value="MFS"/>
    <property type="match status" value="1"/>
</dbReference>
<dbReference type="SUPFAM" id="SSF103473">
    <property type="entry name" value="MFS general substrate transporter"/>
    <property type="match status" value="2"/>
</dbReference>
<dbReference type="PANTHER" id="PTHR43385">
    <property type="entry name" value="RIBOFLAVIN TRANSPORTER RIBJ"/>
    <property type="match status" value="1"/>
</dbReference>
<feature type="transmembrane region" description="Helical" evidence="6">
    <location>
        <begin position="202"/>
        <end position="224"/>
    </location>
</feature>
<dbReference type="InterPro" id="IPR052983">
    <property type="entry name" value="MFS_Riboflavin_Transporter"/>
</dbReference>
<dbReference type="InterPro" id="IPR011701">
    <property type="entry name" value="MFS"/>
</dbReference>
<proteinExistence type="predicted"/>
<keyword evidence="5 6" id="KW-0472">Membrane</keyword>
<evidence type="ECO:0000256" key="4">
    <source>
        <dbReference type="ARBA" id="ARBA00022989"/>
    </source>
</evidence>
<feature type="transmembrane region" description="Helical" evidence="6">
    <location>
        <begin position="603"/>
        <end position="623"/>
    </location>
</feature>
<keyword evidence="2" id="KW-0813">Transport</keyword>
<feature type="transmembrane region" description="Helical" evidence="6">
    <location>
        <begin position="157"/>
        <end position="182"/>
    </location>
</feature>
<feature type="domain" description="Major facilitator superfamily (MFS) profile" evidence="7">
    <location>
        <begin position="463"/>
        <end position="637"/>
    </location>
</feature>
<evidence type="ECO:0000256" key="5">
    <source>
        <dbReference type="ARBA" id="ARBA00023136"/>
    </source>
</evidence>
<evidence type="ECO:0000256" key="3">
    <source>
        <dbReference type="ARBA" id="ARBA00022692"/>
    </source>
</evidence>
<evidence type="ECO:0000256" key="6">
    <source>
        <dbReference type="SAM" id="Phobius"/>
    </source>
</evidence>
<dbReference type="Gene3D" id="1.20.1250.20">
    <property type="entry name" value="MFS general substrate transporter like domains"/>
    <property type="match status" value="3"/>
</dbReference>
<dbReference type="GO" id="GO:0016020">
    <property type="term" value="C:membrane"/>
    <property type="evidence" value="ECO:0007669"/>
    <property type="project" value="UniProtKB-SubCell"/>
</dbReference>
<evidence type="ECO:0000259" key="7">
    <source>
        <dbReference type="PROSITE" id="PS50850"/>
    </source>
</evidence>
<keyword evidence="4 6" id="KW-1133">Transmembrane helix</keyword>
<dbReference type="InterPro" id="IPR020846">
    <property type="entry name" value="MFS_dom"/>
</dbReference>
<evidence type="ECO:0000313" key="9">
    <source>
        <dbReference type="Proteomes" id="UP000243686"/>
    </source>
</evidence>
<feature type="transmembrane region" description="Helical" evidence="6">
    <location>
        <begin position="98"/>
        <end position="118"/>
    </location>
</feature>
<feature type="non-terminal residue" evidence="8">
    <location>
        <position position="637"/>
    </location>
</feature>
<evidence type="ECO:0000256" key="2">
    <source>
        <dbReference type="ARBA" id="ARBA00022448"/>
    </source>
</evidence>
<protein>
    <submittedName>
        <fullName evidence="8">Transporter, major facilitator family protein</fullName>
    </submittedName>
</protein>
<organism evidence="8 9">
    <name type="scientific">Opisthorchis viverrini</name>
    <name type="common">Southeast Asian liver fluke</name>
    <dbReference type="NCBI Taxonomy" id="6198"/>
    <lineage>
        <taxon>Eukaryota</taxon>
        <taxon>Metazoa</taxon>
        <taxon>Spiralia</taxon>
        <taxon>Lophotrochozoa</taxon>
        <taxon>Platyhelminthes</taxon>
        <taxon>Trematoda</taxon>
        <taxon>Digenea</taxon>
        <taxon>Opisthorchiida</taxon>
        <taxon>Opisthorchiata</taxon>
        <taxon>Opisthorchiidae</taxon>
        <taxon>Opisthorchis</taxon>
    </lineage>
</organism>
<feature type="transmembrane region" description="Helical" evidence="6">
    <location>
        <begin position="570"/>
        <end position="591"/>
    </location>
</feature>
<feature type="transmembrane region" description="Helical" evidence="6">
    <location>
        <begin position="381"/>
        <end position="400"/>
    </location>
</feature>
<feature type="transmembrane region" description="Helical" evidence="6">
    <location>
        <begin position="269"/>
        <end position="290"/>
    </location>
</feature>
<feature type="transmembrane region" description="Helical" evidence="6">
    <location>
        <begin position="350"/>
        <end position="369"/>
    </location>
</feature>
<evidence type="ECO:0000313" key="8">
    <source>
        <dbReference type="EMBL" id="OON20748.1"/>
    </source>
</evidence>
<sequence>MFGLTVMNIAESGKEIFVQGHYDRDWWNVDPFLLVGSTKMVNLCLANMTPYIYSYAKSRVDPNADKRLTIWLSAIALVMQGVMMPIGGLVCQKIGFRPVVGIACILHSGSVLLTYFSVINSYPAVIITYALLQGTGFGFGYSVVMSVTTAWFPKRRALIFGLVVGGFGLGALIFTPIQTSFINPDNIPTVNGNFVEANLLDRVPKCFLLCGGILLGIQIIGFCLMQQRPSEHGAEALRKTTSVHLPTKPLLCFGEVNLKPKDLIRRLDFYLLWLILLFAAIPITIIASAYKASVQPRPHIHSYRLVYQLHLFGQAYITDDRFLSAVATVSSVFNSGGRIVWGSIVDKVSFKLPLCILLSIWSAVLVTFPHLHHAGETALRVLYVIWVCLLWFSLSGVFTIMPSATATLFGQKNVAINYGVVYSAFSVGSLLCGIFQTFLPEQTYVVQFSACCALVVSGDKPELISFVSLQALKVVHETELVGLKMMVTLCLANMTPYIYSYAKSRVDANADKRLTIWLSAIALVMQGIMMPIGGLVCQKIGFRPVVGIACILHSGSVLLTYFSVINSYPAVIITYALLQGIGFGFGYSVVMSVTTAWFPKRRALIFGLVVGGFGLGALIFTPIQTSFINPDNISTVN</sequence>
<feature type="transmembrane region" description="Helical" evidence="6">
    <location>
        <begin position="68"/>
        <end position="91"/>
    </location>
</feature>
<dbReference type="GO" id="GO:0022857">
    <property type="term" value="F:transmembrane transporter activity"/>
    <property type="evidence" value="ECO:0007669"/>
    <property type="project" value="InterPro"/>
</dbReference>
<feature type="transmembrane region" description="Helical" evidence="6">
    <location>
        <begin position="124"/>
        <end position="145"/>
    </location>
</feature>
<dbReference type="Proteomes" id="UP000243686">
    <property type="component" value="Unassembled WGS sequence"/>
</dbReference>
<reference evidence="8 9" key="1">
    <citation type="submission" date="2015-03" db="EMBL/GenBank/DDBJ databases">
        <title>Draft genome of the nematode, Opisthorchis viverrini.</title>
        <authorList>
            <person name="Mitreva M."/>
        </authorList>
    </citation>
    <scope>NUCLEOTIDE SEQUENCE [LARGE SCALE GENOMIC DNA]</scope>
    <source>
        <strain evidence="8">Khon Kaen</strain>
    </source>
</reference>
<comment type="subcellular location">
    <subcellularLocation>
        <location evidence="1">Membrane</location>
        <topology evidence="1">Multi-pass membrane protein</topology>
    </subcellularLocation>
</comment>